<feature type="domain" description="DUF4143" evidence="2">
    <location>
        <begin position="151"/>
        <end position="285"/>
    </location>
</feature>
<protein>
    <submittedName>
        <fullName evidence="3">ATP-binding protein</fullName>
    </submittedName>
</protein>
<dbReference type="KEGG" id="sjv:SJAV_01670"/>
<keyword evidence="3" id="KW-0547">Nucleotide-binding</keyword>
<name>A0AAT9GND8_9CREN</name>
<dbReference type="PANTHER" id="PTHR33295:SF8">
    <property type="entry name" value="AAA+ ATPASE DOMAIN-CONTAINING PROTEIN"/>
    <property type="match status" value="1"/>
</dbReference>
<dbReference type="InterPro" id="IPR041682">
    <property type="entry name" value="AAA_14"/>
</dbReference>
<dbReference type="Pfam" id="PF13635">
    <property type="entry name" value="DUF4143"/>
    <property type="match status" value="1"/>
</dbReference>
<evidence type="ECO:0000259" key="2">
    <source>
        <dbReference type="Pfam" id="PF13635"/>
    </source>
</evidence>
<proteinExistence type="predicted"/>
<reference evidence="3" key="1">
    <citation type="submission" date="2024-03" db="EMBL/GenBank/DDBJ databases">
        <title>Complete genome sequence of Sulfurisphaera javensis strain KD-1.</title>
        <authorList>
            <person name="Sakai H."/>
            <person name="Nur N."/>
            <person name="Suwanto A."/>
            <person name="Kurosawa N."/>
        </authorList>
    </citation>
    <scope>NUCLEOTIDE SEQUENCE</scope>
    <source>
        <strain evidence="3">KD-1</strain>
    </source>
</reference>
<accession>A0AAT9GND8</accession>
<gene>
    <name evidence="3" type="ORF">SJAV_01670</name>
</gene>
<dbReference type="InterPro" id="IPR027417">
    <property type="entry name" value="P-loop_NTPase"/>
</dbReference>
<evidence type="ECO:0000259" key="1">
    <source>
        <dbReference type="Pfam" id="PF13173"/>
    </source>
</evidence>
<dbReference type="AlphaFoldDB" id="A0AAT9GND8"/>
<dbReference type="GO" id="GO:0005524">
    <property type="term" value="F:ATP binding"/>
    <property type="evidence" value="ECO:0007669"/>
    <property type="project" value="UniProtKB-KW"/>
</dbReference>
<organism evidence="3">
    <name type="scientific">Sulfurisphaera javensis</name>
    <dbReference type="NCBI Taxonomy" id="2049879"/>
    <lineage>
        <taxon>Archaea</taxon>
        <taxon>Thermoproteota</taxon>
        <taxon>Thermoprotei</taxon>
        <taxon>Sulfolobales</taxon>
        <taxon>Sulfolobaceae</taxon>
        <taxon>Sulfurisphaera</taxon>
    </lineage>
</organism>
<keyword evidence="3" id="KW-0067">ATP-binding</keyword>
<evidence type="ECO:0000313" key="3">
    <source>
        <dbReference type="EMBL" id="BFH72223.1"/>
    </source>
</evidence>
<sequence>MTVQELDNMLVAFYELTGKKPKYIFLDEIQNVKDYGSWFRKRIDAKVYLTGSTSSLTPKRIAEELRGRSINFEVFPLSFKEFLSFLNVKVNPKLALYTEEKGKILSLLREYLQYGSYPAVVLEKDTNLKKMLLRSYFDSVVVRDLGEKYGENFATYIVSNYASPMTYNRVYKYLKSLGYSISKEKVIEMFKRGEETYFLFQVEIYDKSETKRKVNPKKVYIIDTGYRIALGYEFSISKAMENAVFLQLRREGKDVYYWKERGEQSGAEVDFVVSKDFEAKEIIQVTYSEDRVDERKIKAIRKAEKELKPEKVTLITWNYYGKINGYDAVPLWYWLLSM</sequence>
<dbReference type="Pfam" id="PF13173">
    <property type="entry name" value="AAA_14"/>
    <property type="match status" value="1"/>
</dbReference>
<feature type="domain" description="AAA" evidence="1">
    <location>
        <begin position="9"/>
        <end position="83"/>
    </location>
</feature>
<dbReference type="PANTHER" id="PTHR33295">
    <property type="entry name" value="ATPASE"/>
    <property type="match status" value="1"/>
</dbReference>
<dbReference type="SUPFAM" id="SSF52540">
    <property type="entry name" value="P-loop containing nucleoside triphosphate hydrolases"/>
    <property type="match status" value="1"/>
</dbReference>
<dbReference type="EMBL" id="AP031322">
    <property type="protein sequence ID" value="BFH72223.1"/>
    <property type="molecule type" value="Genomic_DNA"/>
</dbReference>
<dbReference type="InterPro" id="IPR025420">
    <property type="entry name" value="DUF4143"/>
</dbReference>